<dbReference type="PANTHER" id="PTHR34406:SF1">
    <property type="entry name" value="PROTEIN YCEI"/>
    <property type="match status" value="1"/>
</dbReference>
<evidence type="ECO:0000256" key="1">
    <source>
        <dbReference type="SAM" id="SignalP"/>
    </source>
</evidence>
<dbReference type="Proteomes" id="UP001597557">
    <property type="component" value="Unassembled WGS sequence"/>
</dbReference>
<dbReference type="InterPro" id="IPR036761">
    <property type="entry name" value="TTHA0802/YceI-like_sf"/>
</dbReference>
<reference evidence="4" key="1">
    <citation type="journal article" date="2019" name="Int. J. Syst. Evol. Microbiol.">
        <title>The Global Catalogue of Microorganisms (GCM) 10K type strain sequencing project: providing services to taxonomists for standard genome sequencing and annotation.</title>
        <authorList>
            <consortium name="The Broad Institute Genomics Platform"/>
            <consortium name="The Broad Institute Genome Sequencing Center for Infectious Disease"/>
            <person name="Wu L."/>
            <person name="Ma J."/>
        </authorList>
    </citation>
    <scope>NUCLEOTIDE SEQUENCE [LARGE SCALE GENOMIC DNA]</scope>
    <source>
        <strain evidence="4">KCTC 22437</strain>
    </source>
</reference>
<evidence type="ECO:0000259" key="2">
    <source>
        <dbReference type="SMART" id="SM00867"/>
    </source>
</evidence>
<proteinExistence type="predicted"/>
<dbReference type="PANTHER" id="PTHR34406">
    <property type="entry name" value="PROTEIN YCEI"/>
    <property type="match status" value="1"/>
</dbReference>
<dbReference type="SMART" id="SM00867">
    <property type="entry name" value="YceI"/>
    <property type="match status" value="1"/>
</dbReference>
<sequence length="175" mass="19433">MKLRNLSFITQLFLPMLVLAQYKPVEQASALTFNIKNLGFNVEGSFKGFDGVINFDPQNPATCTFNVSIDAASVNTDNSLRDSHVRDEFFEVKTYPRIRLASNKIAGANGKYVFTGMLTMKSTTKPISFPFTANLVNEAYVFKGNFKIKRKDFGVGGTSTVSDELEVHLNVTAKK</sequence>
<gene>
    <name evidence="3" type="ORF">ACFS5N_12400</name>
</gene>
<comment type="caution">
    <text evidence="3">The sequence shown here is derived from an EMBL/GenBank/DDBJ whole genome shotgun (WGS) entry which is preliminary data.</text>
</comment>
<dbReference type="Gene3D" id="2.40.128.110">
    <property type="entry name" value="Lipid/polyisoprenoid-binding, YceI-like"/>
    <property type="match status" value="1"/>
</dbReference>
<organism evidence="3 4">
    <name type="scientific">Mucilaginibacter ximonensis</name>
    <dbReference type="NCBI Taxonomy" id="538021"/>
    <lineage>
        <taxon>Bacteria</taxon>
        <taxon>Pseudomonadati</taxon>
        <taxon>Bacteroidota</taxon>
        <taxon>Sphingobacteriia</taxon>
        <taxon>Sphingobacteriales</taxon>
        <taxon>Sphingobacteriaceae</taxon>
        <taxon>Mucilaginibacter</taxon>
    </lineage>
</organism>
<keyword evidence="1" id="KW-0732">Signal</keyword>
<dbReference type="InterPro" id="IPR007372">
    <property type="entry name" value="Lipid/polyisoprenoid-bd_YceI"/>
</dbReference>
<evidence type="ECO:0000313" key="3">
    <source>
        <dbReference type="EMBL" id="MFD2873276.1"/>
    </source>
</evidence>
<evidence type="ECO:0000313" key="4">
    <source>
        <dbReference type="Proteomes" id="UP001597557"/>
    </source>
</evidence>
<keyword evidence="4" id="KW-1185">Reference proteome</keyword>
<dbReference type="EMBL" id="JBHUPD010000002">
    <property type="protein sequence ID" value="MFD2873276.1"/>
    <property type="molecule type" value="Genomic_DNA"/>
</dbReference>
<accession>A0ABW5YDD8</accession>
<feature type="chain" id="PRO_5047384441" evidence="1">
    <location>
        <begin position="21"/>
        <end position="175"/>
    </location>
</feature>
<feature type="domain" description="Lipid/polyisoprenoid-binding YceI-like" evidence="2">
    <location>
        <begin position="21"/>
        <end position="174"/>
    </location>
</feature>
<dbReference type="RefSeq" id="WP_377185843.1">
    <property type="nucleotide sequence ID" value="NZ_JBHUPD010000002.1"/>
</dbReference>
<protein>
    <submittedName>
        <fullName evidence="3">YceI family protein</fullName>
    </submittedName>
</protein>
<feature type="signal peptide" evidence="1">
    <location>
        <begin position="1"/>
        <end position="20"/>
    </location>
</feature>
<dbReference type="SUPFAM" id="SSF101874">
    <property type="entry name" value="YceI-like"/>
    <property type="match status" value="1"/>
</dbReference>
<name>A0ABW5YDD8_9SPHI</name>
<dbReference type="Pfam" id="PF04264">
    <property type="entry name" value="YceI"/>
    <property type="match status" value="1"/>
</dbReference>